<dbReference type="SUPFAM" id="SSF54695">
    <property type="entry name" value="POZ domain"/>
    <property type="match status" value="1"/>
</dbReference>
<organism evidence="3 4">
    <name type="scientific">Anaeramoeba ignava</name>
    <name type="common">Anaerobic marine amoeba</name>
    <dbReference type="NCBI Taxonomy" id="1746090"/>
    <lineage>
        <taxon>Eukaryota</taxon>
        <taxon>Metamonada</taxon>
        <taxon>Anaeramoebidae</taxon>
        <taxon>Anaeramoeba</taxon>
    </lineage>
</organism>
<evidence type="ECO:0000259" key="2">
    <source>
        <dbReference type="PROSITE" id="PS51886"/>
    </source>
</evidence>
<accession>A0A9Q0R8B0</accession>
<dbReference type="EMBL" id="JAPDFW010000092">
    <property type="protein sequence ID" value="KAJ5070917.1"/>
    <property type="molecule type" value="Genomic_DNA"/>
</dbReference>
<dbReference type="Proteomes" id="UP001149090">
    <property type="component" value="Unassembled WGS sequence"/>
</dbReference>
<evidence type="ECO:0000259" key="1">
    <source>
        <dbReference type="PROSITE" id="PS50097"/>
    </source>
</evidence>
<feature type="domain" description="TLDc" evidence="2">
    <location>
        <begin position="333"/>
        <end position="519"/>
    </location>
</feature>
<dbReference type="PROSITE" id="PS50097">
    <property type="entry name" value="BTB"/>
    <property type="match status" value="1"/>
</dbReference>
<dbReference type="SMART" id="SM00875">
    <property type="entry name" value="BACK"/>
    <property type="match status" value="1"/>
</dbReference>
<dbReference type="InterPro" id="IPR000210">
    <property type="entry name" value="BTB/POZ_dom"/>
</dbReference>
<name>A0A9Q0R8B0_ANAIG</name>
<dbReference type="PROSITE" id="PS51886">
    <property type="entry name" value="TLDC"/>
    <property type="match status" value="1"/>
</dbReference>
<dbReference type="InterPro" id="IPR011333">
    <property type="entry name" value="SKP1/BTB/POZ_sf"/>
</dbReference>
<dbReference type="Pfam" id="PF07707">
    <property type="entry name" value="BACK"/>
    <property type="match status" value="1"/>
</dbReference>
<feature type="domain" description="BTB" evidence="1">
    <location>
        <begin position="61"/>
        <end position="130"/>
    </location>
</feature>
<keyword evidence="4" id="KW-1185">Reference proteome</keyword>
<evidence type="ECO:0000313" key="3">
    <source>
        <dbReference type="EMBL" id="KAJ5070917.1"/>
    </source>
</evidence>
<sequence>MTFELTQMFRNLQKTQNIQTNQIIDKTLEYSNTEQLSEDLKSLLNKTENEENFYDFEVFFDSINLNENQKQKPIKCHKAILSSRSEYFKSLFRSKMKEYQENKIVLPDVSRNTFETVLEYIYTGKILITLENAVEVLLFSSKYLFEELVPIFSEFIQSNFSFETVVDVLKIAEVMNLEELLDFSYQFIYDNFPSFVTSPFFYELEERHLIKILSSNETIGNEFEIFQSLVDWGKNKTNPKQKNEEMDSEEKKEIANSISNLIHKIRFIEFSDEEKEKSLNTGLIPLEISQALKEIESTKSTNSDENEKNYQLWQEKMKDSMIFSSRNSWDSSIITTTDYKINLRKWIPEKNFFQKMKLGFSTSKDGWESTTWHDKCDNKGPILIVVRTKQGFIMGAYTQVGFQRDRASWSFRYGTVSGNLKDNNAFLFTLKNPSGDLPQKFPVREEHANQALFYSYNWGPDFCDGDLGFKEDLHNGFSWHFGKFYSSPSHLSPNSQESKNYFAGQDGFWEVDELETFFI</sequence>
<proteinExistence type="predicted"/>
<gene>
    <name evidence="3" type="ORF">M0811_01898</name>
</gene>
<dbReference type="Gene3D" id="1.25.40.420">
    <property type="match status" value="1"/>
</dbReference>
<dbReference type="SMART" id="SM00225">
    <property type="entry name" value="BTB"/>
    <property type="match status" value="1"/>
</dbReference>
<dbReference type="InterPro" id="IPR006571">
    <property type="entry name" value="TLDc_dom"/>
</dbReference>
<dbReference type="OrthoDB" id="25620at2759"/>
<dbReference type="AlphaFoldDB" id="A0A9Q0R8B0"/>
<dbReference type="CDD" id="cd14733">
    <property type="entry name" value="BACK"/>
    <property type="match status" value="1"/>
</dbReference>
<comment type="caution">
    <text evidence="3">The sequence shown here is derived from an EMBL/GenBank/DDBJ whole genome shotgun (WGS) entry which is preliminary data.</text>
</comment>
<dbReference type="PANTHER" id="PTHR45632">
    <property type="entry name" value="LD33804P"/>
    <property type="match status" value="1"/>
</dbReference>
<evidence type="ECO:0000313" key="4">
    <source>
        <dbReference type="Proteomes" id="UP001149090"/>
    </source>
</evidence>
<dbReference type="Pfam" id="PF00651">
    <property type="entry name" value="BTB"/>
    <property type="match status" value="1"/>
</dbReference>
<dbReference type="CDD" id="cd18186">
    <property type="entry name" value="BTB_POZ_ZBTB_KLHL-like"/>
    <property type="match status" value="1"/>
</dbReference>
<reference evidence="3" key="1">
    <citation type="submission" date="2022-10" db="EMBL/GenBank/DDBJ databases">
        <title>Novel sulphate-reducing endosymbionts in the free-living metamonad Anaeramoeba.</title>
        <authorList>
            <person name="Jerlstrom-Hultqvist J."/>
            <person name="Cepicka I."/>
            <person name="Gallot-Lavallee L."/>
            <person name="Salas-Leiva D."/>
            <person name="Curtis B.A."/>
            <person name="Zahonova K."/>
            <person name="Pipaliya S."/>
            <person name="Dacks J."/>
            <person name="Roger A.J."/>
        </authorList>
    </citation>
    <scope>NUCLEOTIDE SEQUENCE</scope>
    <source>
        <strain evidence="3">BMAN</strain>
    </source>
</reference>
<protein>
    <submittedName>
        <fullName evidence="3">Pep-cterm sorting domain-containing protein</fullName>
    </submittedName>
</protein>
<dbReference type="Pfam" id="PF07534">
    <property type="entry name" value="TLD"/>
    <property type="match status" value="1"/>
</dbReference>
<dbReference type="InterPro" id="IPR011705">
    <property type="entry name" value="BACK"/>
</dbReference>
<dbReference type="Gene3D" id="3.30.710.10">
    <property type="entry name" value="Potassium Channel Kv1.1, Chain A"/>
    <property type="match status" value="1"/>
</dbReference>